<dbReference type="RefSeq" id="WP_129400662.1">
    <property type="nucleotide sequence ID" value="NZ_SDWT01000001.1"/>
</dbReference>
<gene>
    <name evidence="6" type="ORF">EUA93_13830</name>
</gene>
<feature type="domain" description="Zinc finger DksA/TraR C4-type" evidence="5">
    <location>
        <begin position="80"/>
        <end position="112"/>
    </location>
</feature>
<dbReference type="InterPro" id="IPR000962">
    <property type="entry name" value="Znf_DskA_TraR"/>
</dbReference>
<accession>A0A4V1RLC7</accession>
<sequence>MDEIRRRLVAERSAALERLESLSGDHDAIVAASLDTNADDEHDPEGATIAFERSQIGALVRQVRGHLAELDAAAARVEEGAYGVCERCGSAIGEARLDALPAARLCIACASSSP</sequence>
<name>A0A4V1RLC7_9ACTN</name>
<dbReference type="PROSITE" id="PS51128">
    <property type="entry name" value="ZF_DKSA_2"/>
    <property type="match status" value="1"/>
</dbReference>
<keyword evidence="1" id="KW-0479">Metal-binding</keyword>
<keyword evidence="2" id="KW-0863">Zinc-finger</keyword>
<dbReference type="Gene3D" id="1.20.120.910">
    <property type="entry name" value="DksA, coiled-coil domain"/>
    <property type="match status" value="1"/>
</dbReference>
<organism evidence="6 7">
    <name type="scientific">Nocardioides oleivorans</name>
    <dbReference type="NCBI Taxonomy" id="273676"/>
    <lineage>
        <taxon>Bacteria</taxon>
        <taxon>Bacillati</taxon>
        <taxon>Actinomycetota</taxon>
        <taxon>Actinomycetes</taxon>
        <taxon>Propionibacteriales</taxon>
        <taxon>Nocardioidaceae</taxon>
        <taxon>Nocardioides</taxon>
    </lineage>
</organism>
<dbReference type="OrthoDB" id="1121111at2"/>
<dbReference type="AlphaFoldDB" id="A0A4V1RLC7"/>
<comment type="caution">
    <text evidence="6">The sequence shown here is derived from an EMBL/GenBank/DDBJ whole genome shotgun (WGS) entry which is preliminary data.</text>
</comment>
<dbReference type="Pfam" id="PF01258">
    <property type="entry name" value="zf-dskA_traR"/>
    <property type="match status" value="1"/>
</dbReference>
<proteinExistence type="predicted"/>
<protein>
    <submittedName>
        <fullName evidence="6">TraR/DksA family transcriptional regulator</fullName>
    </submittedName>
</protein>
<evidence type="ECO:0000256" key="4">
    <source>
        <dbReference type="PROSITE-ProRule" id="PRU00510"/>
    </source>
</evidence>
<evidence type="ECO:0000256" key="3">
    <source>
        <dbReference type="ARBA" id="ARBA00022833"/>
    </source>
</evidence>
<evidence type="ECO:0000256" key="1">
    <source>
        <dbReference type="ARBA" id="ARBA00022723"/>
    </source>
</evidence>
<dbReference type="PANTHER" id="PTHR33823:SF4">
    <property type="entry name" value="GENERAL STRESS PROTEIN 16O"/>
    <property type="match status" value="1"/>
</dbReference>
<evidence type="ECO:0000313" key="7">
    <source>
        <dbReference type="Proteomes" id="UP000294071"/>
    </source>
</evidence>
<reference evidence="6 7" key="1">
    <citation type="submission" date="2019-01" db="EMBL/GenBank/DDBJ databases">
        <title>Novel species of Nocardioides.</title>
        <authorList>
            <person name="Liu Q."/>
            <person name="Xin Y.-H."/>
        </authorList>
    </citation>
    <scope>NUCLEOTIDE SEQUENCE [LARGE SCALE GENOMIC DNA]</scope>
    <source>
        <strain evidence="6 7">CGMCC 4.6882</strain>
    </source>
</reference>
<keyword evidence="3" id="KW-0862">Zinc</keyword>
<dbReference type="Proteomes" id="UP000294071">
    <property type="component" value="Unassembled WGS sequence"/>
</dbReference>
<dbReference type="PANTHER" id="PTHR33823">
    <property type="entry name" value="RNA POLYMERASE-BINDING TRANSCRIPTION FACTOR DKSA-RELATED"/>
    <property type="match status" value="1"/>
</dbReference>
<dbReference type="GO" id="GO:0008270">
    <property type="term" value="F:zinc ion binding"/>
    <property type="evidence" value="ECO:0007669"/>
    <property type="project" value="UniProtKB-KW"/>
</dbReference>
<evidence type="ECO:0000256" key="2">
    <source>
        <dbReference type="ARBA" id="ARBA00022771"/>
    </source>
</evidence>
<evidence type="ECO:0000313" key="6">
    <source>
        <dbReference type="EMBL" id="RYB95322.1"/>
    </source>
</evidence>
<dbReference type="PROSITE" id="PS01102">
    <property type="entry name" value="ZF_DKSA_1"/>
    <property type="match status" value="1"/>
</dbReference>
<dbReference type="SUPFAM" id="SSF57716">
    <property type="entry name" value="Glucocorticoid receptor-like (DNA-binding domain)"/>
    <property type="match status" value="1"/>
</dbReference>
<dbReference type="EMBL" id="SDWT01000001">
    <property type="protein sequence ID" value="RYB95322.1"/>
    <property type="molecule type" value="Genomic_DNA"/>
</dbReference>
<feature type="zinc finger region" description="dksA C4-type" evidence="4">
    <location>
        <begin position="85"/>
        <end position="109"/>
    </location>
</feature>
<keyword evidence="7" id="KW-1185">Reference proteome</keyword>
<dbReference type="InterPro" id="IPR020458">
    <property type="entry name" value="Znf_DskA_TraR_CS"/>
</dbReference>
<evidence type="ECO:0000259" key="5">
    <source>
        <dbReference type="Pfam" id="PF01258"/>
    </source>
</evidence>